<sequence>MGSQERDKGGRGEREFATVIRELTSGEINLTRNLEQVRNGGADLDGHDAFAFEIKRRRDPPTDATLTGWWMQTVDQALVQNKKPVLAYRQDRQSWRVVVHMEHGFRLEDPRGCLTMDVEMFCRFMKEFSRAEA</sequence>
<evidence type="ECO:0000313" key="1">
    <source>
        <dbReference type="EMBL" id="PJE80662.1"/>
    </source>
</evidence>
<protein>
    <recommendedName>
        <fullName evidence="2">Holliday junction resolvase</fullName>
    </recommendedName>
</protein>
<comment type="caution">
    <text evidence="1">The sequence shown here is derived from an EMBL/GenBank/DDBJ whole genome shotgun (WGS) entry which is preliminary data.</text>
</comment>
<proteinExistence type="predicted"/>
<name>A0A2H9TBP2_9ZZZZ</name>
<dbReference type="InterPro" id="IPR056931">
    <property type="entry name" value="D14-like"/>
</dbReference>
<accession>A0A2H9TBP2</accession>
<reference evidence="1" key="1">
    <citation type="journal article" date="2017" name="Appl. Environ. Microbiol.">
        <title>Molecular characterization of an Endozoicomonas-like organism causing infection in king scallop Pecten maximus L.</title>
        <authorList>
            <person name="Cano I."/>
            <person name="van Aerle R."/>
            <person name="Ross S."/>
            <person name="Verner-Jeffreys D.W."/>
            <person name="Paley R.K."/>
            <person name="Rimmer G."/>
            <person name="Ryder D."/>
            <person name="Hooper P."/>
            <person name="Stone D."/>
            <person name="Feist S.W."/>
        </authorList>
    </citation>
    <scope>NUCLEOTIDE SEQUENCE</scope>
</reference>
<dbReference type="AlphaFoldDB" id="A0A2H9TBP2"/>
<organism evidence="1">
    <name type="scientific">invertebrate metagenome</name>
    <dbReference type="NCBI Taxonomy" id="1711999"/>
    <lineage>
        <taxon>unclassified sequences</taxon>
        <taxon>metagenomes</taxon>
        <taxon>organismal metagenomes</taxon>
    </lineage>
</organism>
<gene>
    <name evidence="1" type="ORF">CI610_00323</name>
</gene>
<evidence type="ECO:0008006" key="2">
    <source>
        <dbReference type="Google" id="ProtNLM"/>
    </source>
</evidence>
<dbReference type="EMBL" id="NSIT01000009">
    <property type="protein sequence ID" value="PJE80662.1"/>
    <property type="molecule type" value="Genomic_DNA"/>
</dbReference>
<dbReference type="Pfam" id="PF24608">
    <property type="entry name" value="PDDEXK_15"/>
    <property type="match status" value="1"/>
</dbReference>